<name>A0A1G4B5D0_9PEZI</name>
<sequence length="149" mass="15829">MRTSTLFNALSAATVVVAGVMAMDLGDEMRAGWNMGLLPRQTAQNLQTFEGNLGGVQASAITKSNNPSRPFEVDGDTFPDFTTAAGRSCDNQKNKCSQAANNGPQKFEVTKCDEQAEQCKNAIGSISKQSFGDAVFSGTVGDFDIFCDP</sequence>
<dbReference type="EMBL" id="MJBS01000067">
    <property type="protein sequence ID" value="OHE96607.1"/>
    <property type="molecule type" value="Genomic_DNA"/>
</dbReference>
<dbReference type="STRING" id="1209926.A0A1G4B5D0"/>
<dbReference type="Proteomes" id="UP000176998">
    <property type="component" value="Unassembled WGS sequence"/>
</dbReference>
<feature type="signal peptide" evidence="1">
    <location>
        <begin position="1"/>
        <end position="22"/>
    </location>
</feature>
<dbReference type="RefSeq" id="XP_022473763.1">
    <property type="nucleotide sequence ID" value="XM_022619699.1"/>
</dbReference>
<comment type="caution">
    <text evidence="2">The sequence shown here is derived from an EMBL/GenBank/DDBJ whole genome shotgun (WGS) entry which is preliminary data.</text>
</comment>
<proteinExistence type="predicted"/>
<keyword evidence="3" id="KW-1185">Reference proteome</keyword>
<evidence type="ECO:0000256" key="1">
    <source>
        <dbReference type="SAM" id="SignalP"/>
    </source>
</evidence>
<reference evidence="2 3" key="1">
    <citation type="submission" date="2016-09" db="EMBL/GenBank/DDBJ databases">
        <authorList>
            <person name="Capua I."/>
            <person name="De Benedictis P."/>
            <person name="Joannis T."/>
            <person name="Lombin L.H."/>
            <person name="Cattoli G."/>
        </authorList>
    </citation>
    <scope>NUCLEOTIDE SEQUENCE [LARGE SCALE GENOMIC DNA]</scope>
    <source>
        <strain evidence="2 3">IMI 309357</strain>
    </source>
</reference>
<evidence type="ECO:0000313" key="2">
    <source>
        <dbReference type="EMBL" id="OHE96607.1"/>
    </source>
</evidence>
<keyword evidence="1" id="KW-0732">Signal</keyword>
<accession>A0A1G4B5D0</accession>
<dbReference type="AlphaFoldDB" id="A0A1G4B5D0"/>
<organism evidence="2 3">
    <name type="scientific">Colletotrichum orchidophilum</name>
    <dbReference type="NCBI Taxonomy" id="1209926"/>
    <lineage>
        <taxon>Eukaryota</taxon>
        <taxon>Fungi</taxon>
        <taxon>Dikarya</taxon>
        <taxon>Ascomycota</taxon>
        <taxon>Pezizomycotina</taxon>
        <taxon>Sordariomycetes</taxon>
        <taxon>Hypocreomycetidae</taxon>
        <taxon>Glomerellales</taxon>
        <taxon>Glomerellaceae</taxon>
        <taxon>Colletotrichum</taxon>
    </lineage>
</organism>
<feature type="chain" id="PRO_5009602483" evidence="1">
    <location>
        <begin position="23"/>
        <end position="149"/>
    </location>
</feature>
<evidence type="ECO:0000313" key="3">
    <source>
        <dbReference type="Proteomes" id="UP000176998"/>
    </source>
</evidence>
<dbReference type="OrthoDB" id="2507450at2759"/>
<protein>
    <submittedName>
        <fullName evidence="2">Uncharacterized protein</fullName>
    </submittedName>
</protein>
<dbReference type="GeneID" id="34561209"/>
<gene>
    <name evidence="2" type="ORF">CORC01_08064</name>
</gene>